<evidence type="ECO:0000256" key="2">
    <source>
        <dbReference type="ARBA" id="ARBA00022605"/>
    </source>
</evidence>
<evidence type="ECO:0000256" key="5">
    <source>
        <dbReference type="ARBA" id="ARBA00023002"/>
    </source>
</evidence>
<dbReference type="InterPro" id="IPR016162">
    <property type="entry name" value="Ald_DH_N"/>
</dbReference>
<dbReference type="Pfam" id="PF00171">
    <property type="entry name" value="Aldedh"/>
    <property type="match status" value="1"/>
</dbReference>
<evidence type="ECO:0000256" key="7">
    <source>
        <dbReference type="HAMAP-Rule" id="MF_00412"/>
    </source>
</evidence>
<dbReference type="PROSITE" id="PS01223">
    <property type="entry name" value="PROA"/>
    <property type="match status" value="1"/>
</dbReference>
<dbReference type="EC" id="1.2.1.41" evidence="7"/>
<dbReference type="PIRSF" id="PIRSF000151">
    <property type="entry name" value="GPR"/>
    <property type="match status" value="1"/>
</dbReference>
<dbReference type="FunFam" id="3.40.309.10:FF:000006">
    <property type="entry name" value="Gamma-glutamyl phosphate reductase"/>
    <property type="match status" value="1"/>
</dbReference>
<dbReference type="InterPro" id="IPR016161">
    <property type="entry name" value="Ald_DH/histidinol_DH"/>
</dbReference>
<keyword evidence="3 7" id="KW-0641">Proline biosynthesis</keyword>
<dbReference type="InterPro" id="IPR020593">
    <property type="entry name" value="G-glutamylP_reductase_CS"/>
</dbReference>
<keyword evidence="4 7" id="KW-0521">NADP</keyword>
<dbReference type="HAMAP" id="MF_00412">
    <property type="entry name" value="ProA"/>
    <property type="match status" value="1"/>
</dbReference>
<dbReference type="InterPro" id="IPR015590">
    <property type="entry name" value="Aldehyde_DH_dom"/>
</dbReference>
<accession>A0A2U1AR54</accession>
<evidence type="ECO:0000313" key="9">
    <source>
        <dbReference type="EMBL" id="PVY38827.1"/>
    </source>
</evidence>
<proteinExistence type="inferred from homology"/>
<dbReference type="NCBIfam" id="NF001221">
    <property type="entry name" value="PRK00197.1"/>
    <property type="match status" value="1"/>
</dbReference>
<reference evidence="9 10" key="1">
    <citation type="submission" date="2018-04" db="EMBL/GenBank/DDBJ databases">
        <title>Genomic Encyclopedia of Type Strains, Phase IV (KMG-IV): sequencing the most valuable type-strain genomes for metagenomic binning, comparative biology and taxonomic classification.</title>
        <authorList>
            <person name="Goeker M."/>
        </authorList>
    </citation>
    <scope>NUCLEOTIDE SEQUENCE [LARGE SCALE GENOMIC DNA]</scope>
    <source>
        <strain evidence="9 10">DSM 14823</strain>
    </source>
</reference>
<dbReference type="GeneID" id="78296228"/>
<dbReference type="GO" id="GO:0004350">
    <property type="term" value="F:glutamate-5-semialdehyde dehydrogenase activity"/>
    <property type="evidence" value="ECO:0007669"/>
    <property type="project" value="UniProtKB-UniRule"/>
</dbReference>
<comment type="subcellular location">
    <subcellularLocation>
        <location evidence="7">Cytoplasm</location>
    </subcellularLocation>
</comment>
<evidence type="ECO:0000313" key="10">
    <source>
        <dbReference type="Proteomes" id="UP000245959"/>
    </source>
</evidence>
<keyword evidence="5 7" id="KW-0560">Oxidoreductase</keyword>
<dbReference type="InterPro" id="IPR016163">
    <property type="entry name" value="Ald_DH_C"/>
</dbReference>
<dbReference type="Gene3D" id="3.40.309.10">
    <property type="entry name" value="Aldehyde Dehydrogenase, Chain A, domain 2"/>
    <property type="match status" value="1"/>
</dbReference>
<name>A0A2U1AR54_9BACT</name>
<comment type="similarity">
    <text evidence="7">Belongs to the gamma-glutamyl phosphate reductase family.</text>
</comment>
<evidence type="ECO:0000256" key="6">
    <source>
        <dbReference type="ARBA" id="ARBA00049024"/>
    </source>
</evidence>
<evidence type="ECO:0000259" key="8">
    <source>
        <dbReference type="Pfam" id="PF00171"/>
    </source>
</evidence>
<evidence type="ECO:0000256" key="3">
    <source>
        <dbReference type="ARBA" id="ARBA00022650"/>
    </source>
</evidence>
<dbReference type="Gene3D" id="3.40.605.10">
    <property type="entry name" value="Aldehyde Dehydrogenase, Chain A, domain 1"/>
    <property type="match status" value="1"/>
</dbReference>
<sequence length="425" mass="46039">MSTTATPELMKSTLTEMGKKAKTASRALAVLPSDEKNRCLEMMARGVEQAAEAIKAANAEDLEKAKQAGLAPAMIDRLTLTDRRIQEMADGLRVVASQHDPVGRVLSTTVRPNGLEITKISVPLGVIGIIYESRPNVTVDAAGICLKAGNAVILRGGSEAFHSNLILAGIMNRAAIGCGLPDGTVQLVPWTDHAAVNLLLKMDQYLDLIIPRGGERLIRLVCAEATMPVLKHYKGVCHLYVDRECDVEKAVEIVVNAKVQRPSACNALETLLIDRKIAERFVPPFVAAMKENGVELRGDEEFRKLDPEAVPATEDDYYAEYLALVLTVKMVGSVEEAVEHINQYGSRHSDGILSDIPADIDYFFANVDSSTLYANASTRFTDGGEFGMGAEIGISTDKLHARGPMGADELTSYKYLVRGSGQIRP</sequence>
<evidence type="ECO:0000256" key="4">
    <source>
        <dbReference type="ARBA" id="ARBA00022857"/>
    </source>
</evidence>
<gene>
    <name evidence="7" type="primary">proA</name>
    <name evidence="9" type="ORF">C8D82_12463</name>
</gene>
<comment type="function">
    <text evidence="7">Catalyzes the NADPH-dependent reduction of L-glutamate 5-phosphate into L-glutamate 5-semialdehyde and phosphate. The product spontaneously undergoes cyclization to form 1-pyrroline-5-carboxylate.</text>
</comment>
<dbReference type="PANTHER" id="PTHR11063:SF8">
    <property type="entry name" value="DELTA-1-PYRROLINE-5-CARBOXYLATE SYNTHASE"/>
    <property type="match status" value="1"/>
</dbReference>
<dbReference type="InterPro" id="IPR012134">
    <property type="entry name" value="Glu-5-SA_DH"/>
</dbReference>
<dbReference type="Proteomes" id="UP000245959">
    <property type="component" value="Unassembled WGS sequence"/>
</dbReference>
<comment type="caution">
    <text evidence="9">The sequence shown here is derived from an EMBL/GenBank/DDBJ whole genome shotgun (WGS) entry which is preliminary data.</text>
</comment>
<dbReference type="NCBIfam" id="TIGR00407">
    <property type="entry name" value="proA"/>
    <property type="match status" value="1"/>
</dbReference>
<keyword evidence="10" id="KW-1185">Reference proteome</keyword>
<dbReference type="GO" id="GO:0055129">
    <property type="term" value="P:L-proline biosynthetic process"/>
    <property type="evidence" value="ECO:0007669"/>
    <property type="project" value="UniProtKB-UniRule"/>
</dbReference>
<dbReference type="EMBL" id="QEKH01000024">
    <property type="protein sequence ID" value="PVY38827.1"/>
    <property type="molecule type" value="Genomic_DNA"/>
</dbReference>
<dbReference type="CDD" id="cd07079">
    <property type="entry name" value="ALDH_F18-19_ProA-GPR"/>
    <property type="match status" value="1"/>
</dbReference>
<comment type="pathway">
    <text evidence="1 7">Amino-acid biosynthesis; L-proline biosynthesis; L-glutamate 5-semialdehyde from L-glutamate: step 2/2.</text>
</comment>
<comment type="catalytic activity">
    <reaction evidence="6 7">
        <text>L-glutamate 5-semialdehyde + phosphate + NADP(+) = L-glutamyl 5-phosphate + NADPH + H(+)</text>
        <dbReference type="Rhea" id="RHEA:19541"/>
        <dbReference type="ChEBI" id="CHEBI:15378"/>
        <dbReference type="ChEBI" id="CHEBI:43474"/>
        <dbReference type="ChEBI" id="CHEBI:57783"/>
        <dbReference type="ChEBI" id="CHEBI:58066"/>
        <dbReference type="ChEBI" id="CHEBI:58274"/>
        <dbReference type="ChEBI" id="CHEBI:58349"/>
        <dbReference type="EC" id="1.2.1.41"/>
    </reaction>
</comment>
<dbReference type="GO" id="GO:0050661">
    <property type="term" value="F:NADP binding"/>
    <property type="evidence" value="ECO:0007669"/>
    <property type="project" value="InterPro"/>
</dbReference>
<dbReference type="SUPFAM" id="SSF53720">
    <property type="entry name" value="ALDH-like"/>
    <property type="match status" value="1"/>
</dbReference>
<dbReference type="RefSeq" id="WP_243402530.1">
    <property type="nucleotide sequence ID" value="NZ_CABMMC010000021.1"/>
</dbReference>
<keyword evidence="2 7" id="KW-0028">Amino-acid biosynthesis</keyword>
<protein>
    <recommendedName>
        <fullName evidence="7">Gamma-glutamyl phosphate reductase</fullName>
        <shortName evidence="7">GPR</shortName>
        <ecNumber evidence="7">1.2.1.41</ecNumber>
    </recommendedName>
    <alternativeName>
        <fullName evidence="7">Glutamate-5-semialdehyde dehydrogenase</fullName>
    </alternativeName>
    <alternativeName>
        <fullName evidence="7">Glutamyl-gamma-semialdehyde dehydrogenase</fullName>
        <shortName evidence="7">GSA dehydrogenase</shortName>
    </alternativeName>
</protein>
<organism evidence="9 10">
    <name type="scientific">Victivallis vadensis</name>
    <dbReference type="NCBI Taxonomy" id="172901"/>
    <lineage>
        <taxon>Bacteria</taxon>
        <taxon>Pseudomonadati</taxon>
        <taxon>Lentisphaerota</taxon>
        <taxon>Lentisphaeria</taxon>
        <taxon>Victivallales</taxon>
        <taxon>Victivallaceae</taxon>
        <taxon>Victivallis</taxon>
    </lineage>
</organism>
<dbReference type="InterPro" id="IPR000965">
    <property type="entry name" value="GPR_dom"/>
</dbReference>
<feature type="domain" description="Aldehyde dehydrogenase" evidence="8">
    <location>
        <begin position="10"/>
        <end position="293"/>
    </location>
</feature>
<dbReference type="PANTHER" id="PTHR11063">
    <property type="entry name" value="GLUTAMATE SEMIALDEHYDE DEHYDROGENASE"/>
    <property type="match status" value="1"/>
</dbReference>
<keyword evidence="7" id="KW-0963">Cytoplasm</keyword>
<dbReference type="AlphaFoldDB" id="A0A2U1AR54"/>
<dbReference type="GO" id="GO:0005737">
    <property type="term" value="C:cytoplasm"/>
    <property type="evidence" value="ECO:0007669"/>
    <property type="project" value="UniProtKB-SubCell"/>
</dbReference>
<dbReference type="UniPathway" id="UPA00098">
    <property type="reaction ID" value="UER00360"/>
</dbReference>
<evidence type="ECO:0000256" key="1">
    <source>
        <dbReference type="ARBA" id="ARBA00004985"/>
    </source>
</evidence>